<gene>
    <name evidence="1" type="ORF">IEQ34_014658</name>
</gene>
<comment type="caution">
    <text evidence="1">The sequence shown here is derived from an EMBL/GenBank/DDBJ whole genome shotgun (WGS) entry which is preliminary data.</text>
</comment>
<name>A0AAV7GJP1_DENCH</name>
<evidence type="ECO:0000313" key="2">
    <source>
        <dbReference type="Proteomes" id="UP000775213"/>
    </source>
</evidence>
<dbReference type="EMBL" id="JAGFBR010000013">
    <property type="protein sequence ID" value="KAH0456751.1"/>
    <property type="molecule type" value="Genomic_DNA"/>
</dbReference>
<protein>
    <submittedName>
        <fullName evidence="1">Uncharacterized protein</fullName>
    </submittedName>
</protein>
<accession>A0AAV7GJP1</accession>
<organism evidence="1 2">
    <name type="scientific">Dendrobium chrysotoxum</name>
    <name type="common">Orchid</name>
    <dbReference type="NCBI Taxonomy" id="161865"/>
    <lineage>
        <taxon>Eukaryota</taxon>
        <taxon>Viridiplantae</taxon>
        <taxon>Streptophyta</taxon>
        <taxon>Embryophyta</taxon>
        <taxon>Tracheophyta</taxon>
        <taxon>Spermatophyta</taxon>
        <taxon>Magnoliopsida</taxon>
        <taxon>Liliopsida</taxon>
        <taxon>Asparagales</taxon>
        <taxon>Orchidaceae</taxon>
        <taxon>Epidendroideae</taxon>
        <taxon>Malaxideae</taxon>
        <taxon>Dendrobiinae</taxon>
        <taxon>Dendrobium</taxon>
    </lineage>
</organism>
<proteinExistence type="predicted"/>
<evidence type="ECO:0000313" key="1">
    <source>
        <dbReference type="EMBL" id="KAH0456751.1"/>
    </source>
</evidence>
<dbReference type="AlphaFoldDB" id="A0AAV7GJP1"/>
<dbReference type="PANTHER" id="PTHR35320">
    <property type="entry name" value="ATP-DEPENDENT CLP PROTEASE ATP-BINDING SUBUNIT"/>
    <property type="match status" value="1"/>
</dbReference>
<sequence length="242" mass="26627">MSCRTNSYNLPIFHKLSTKPPNYYHSSISTLNCRAHSISSHEPHITATQTSSHPTNLFNIKFQTLEDCKLGIGSYPDFEYDANGGIGSATGKFNGFNPTEEIFALFDLEKLYIPPLTGATTRFLGLPLPPFLKIDIAPEIFQGSINRASGKVELQFRAKFWFSIGIIYRAPPLMVETILTSEESKGSLRSGKGERLDKEGKCRLVGVATVDPIDDVIMNSFLGLPTECIAELSAQIFITTAG</sequence>
<dbReference type="Proteomes" id="UP000775213">
    <property type="component" value="Unassembled WGS sequence"/>
</dbReference>
<keyword evidence="2" id="KW-1185">Reference proteome</keyword>
<reference evidence="1 2" key="1">
    <citation type="journal article" date="2021" name="Hortic Res">
        <title>Chromosome-scale assembly of the Dendrobium chrysotoxum genome enhances the understanding of orchid evolution.</title>
        <authorList>
            <person name="Zhang Y."/>
            <person name="Zhang G.Q."/>
            <person name="Zhang D."/>
            <person name="Liu X.D."/>
            <person name="Xu X.Y."/>
            <person name="Sun W.H."/>
            <person name="Yu X."/>
            <person name="Zhu X."/>
            <person name="Wang Z.W."/>
            <person name="Zhao X."/>
            <person name="Zhong W.Y."/>
            <person name="Chen H."/>
            <person name="Yin W.L."/>
            <person name="Huang T."/>
            <person name="Niu S.C."/>
            <person name="Liu Z.J."/>
        </authorList>
    </citation>
    <scope>NUCLEOTIDE SEQUENCE [LARGE SCALE GENOMIC DNA]</scope>
    <source>
        <strain evidence="1">Lindl</strain>
    </source>
</reference>
<dbReference type="PANTHER" id="PTHR35320:SF1">
    <property type="entry name" value="ATP-DEPENDENT CLP PROTEASE ATP-BINDING SUBUNIT"/>
    <property type="match status" value="1"/>
</dbReference>